<sequence>MSSFLLQSAIILYLFTSLLSMTVIVDASPTAVKRPNPLSELGPRSLSWKGFDPNKPMGIAYLNDGTEQFVSDEMTPARIFSRPLGNSPTHTQVSGSRPKKGSQCDLFYISCLQCLVFDENHLFSHPDVPLLYIPKEFTANKAELQKYMQTRYYNLASTIWFTSKGSTTTDSQSPTYAMSIPRAVWNHKPLRIDCEHPLADSENLNFDWNSVLRAGGKPMEVMGFHDS</sequence>
<accession>A0AA38MUE0</accession>
<keyword evidence="3" id="KW-1185">Reference proteome</keyword>
<evidence type="ECO:0000313" key="2">
    <source>
        <dbReference type="EMBL" id="KAJ3709744.1"/>
    </source>
</evidence>
<keyword evidence="1" id="KW-0732">Signal</keyword>
<feature type="chain" id="PRO_5041305323" description="Chitin deacetylase" evidence="1">
    <location>
        <begin position="28"/>
        <end position="227"/>
    </location>
</feature>
<organism evidence="2 3">
    <name type="scientific">Lentinula guzmanii</name>
    <dbReference type="NCBI Taxonomy" id="2804957"/>
    <lineage>
        <taxon>Eukaryota</taxon>
        <taxon>Fungi</taxon>
        <taxon>Dikarya</taxon>
        <taxon>Basidiomycota</taxon>
        <taxon>Agaricomycotina</taxon>
        <taxon>Agaricomycetes</taxon>
        <taxon>Agaricomycetidae</taxon>
        <taxon>Agaricales</taxon>
        <taxon>Marasmiineae</taxon>
        <taxon>Omphalotaceae</taxon>
        <taxon>Lentinula</taxon>
    </lineage>
</organism>
<evidence type="ECO:0000256" key="1">
    <source>
        <dbReference type="SAM" id="SignalP"/>
    </source>
</evidence>
<evidence type="ECO:0008006" key="4">
    <source>
        <dbReference type="Google" id="ProtNLM"/>
    </source>
</evidence>
<protein>
    <recommendedName>
        <fullName evidence="4">Chitin deacetylase</fullName>
    </recommendedName>
</protein>
<evidence type="ECO:0000313" key="3">
    <source>
        <dbReference type="Proteomes" id="UP001176059"/>
    </source>
</evidence>
<reference evidence="2" key="1">
    <citation type="submission" date="2022-08" db="EMBL/GenBank/DDBJ databases">
        <authorList>
            <consortium name="DOE Joint Genome Institute"/>
            <person name="Min B."/>
            <person name="Sierra-Patev S."/>
            <person name="Naranjo-Ortiz M."/>
            <person name="Looney B."/>
            <person name="Konkel Z."/>
            <person name="Slot J.C."/>
            <person name="Sakamoto Y."/>
            <person name="Steenwyk J.L."/>
            <person name="Rokas A."/>
            <person name="Carro J."/>
            <person name="Camarero S."/>
            <person name="Ferreira P."/>
            <person name="Molpeceres G."/>
            <person name="Ruiz-duenas F.J."/>
            <person name="Serrano A."/>
            <person name="Henrissat B."/>
            <person name="Drula E."/>
            <person name="Hughes K.W."/>
            <person name="Mata J.L."/>
            <person name="Ishikawa N.K."/>
            <person name="Vargas-Isla R."/>
            <person name="Ushijima S."/>
            <person name="Smith C.A."/>
            <person name="Ahrendt S."/>
            <person name="Andreopoulos W."/>
            <person name="He G."/>
            <person name="LaButti K."/>
            <person name="Lipzen A."/>
            <person name="Ng V."/>
            <person name="Riley R."/>
            <person name="Sandor L."/>
            <person name="Barry K."/>
            <person name="Martinez A.T."/>
            <person name="Xiao Y."/>
            <person name="Gibbons J.G."/>
            <person name="Terashima K."/>
            <person name="Hibbett D.S."/>
            <person name="Grigoriev I.V."/>
        </authorList>
    </citation>
    <scope>NUCLEOTIDE SEQUENCE</scope>
    <source>
        <strain evidence="2">ET3784</strain>
    </source>
</reference>
<comment type="caution">
    <text evidence="2">The sequence shown here is derived from an EMBL/GenBank/DDBJ whole genome shotgun (WGS) entry which is preliminary data.</text>
</comment>
<gene>
    <name evidence="2" type="ORF">DFJ43DRAFT_1109453</name>
</gene>
<reference evidence="2" key="2">
    <citation type="journal article" date="2023" name="Proc. Natl. Acad. Sci. U.S.A.">
        <title>A global phylogenomic analysis of the shiitake genus Lentinula.</title>
        <authorList>
            <person name="Sierra-Patev S."/>
            <person name="Min B."/>
            <person name="Naranjo-Ortiz M."/>
            <person name="Looney B."/>
            <person name="Konkel Z."/>
            <person name="Slot J.C."/>
            <person name="Sakamoto Y."/>
            <person name="Steenwyk J.L."/>
            <person name="Rokas A."/>
            <person name="Carro J."/>
            <person name="Camarero S."/>
            <person name="Ferreira P."/>
            <person name="Molpeceres G."/>
            <person name="Ruiz-Duenas F.J."/>
            <person name="Serrano A."/>
            <person name="Henrissat B."/>
            <person name="Drula E."/>
            <person name="Hughes K.W."/>
            <person name="Mata J.L."/>
            <person name="Ishikawa N.K."/>
            <person name="Vargas-Isla R."/>
            <person name="Ushijima S."/>
            <person name="Smith C.A."/>
            <person name="Donoghue J."/>
            <person name="Ahrendt S."/>
            <person name="Andreopoulos W."/>
            <person name="He G."/>
            <person name="LaButti K."/>
            <person name="Lipzen A."/>
            <person name="Ng V."/>
            <person name="Riley R."/>
            <person name="Sandor L."/>
            <person name="Barry K."/>
            <person name="Martinez A.T."/>
            <person name="Xiao Y."/>
            <person name="Gibbons J.G."/>
            <person name="Terashima K."/>
            <person name="Grigoriev I.V."/>
            <person name="Hibbett D."/>
        </authorList>
    </citation>
    <scope>NUCLEOTIDE SEQUENCE</scope>
    <source>
        <strain evidence="2">ET3784</strain>
    </source>
</reference>
<dbReference type="EMBL" id="JANVFO010000158">
    <property type="protein sequence ID" value="KAJ3709744.1"/>
    <property type="molecule type" value="Genomic_DNA"/>
</dbReference>
<dbReference type="AlphaFoldDB" id="A0AA38MUE0"/>
<feature type="signal peptide" evidence="1">
    <location>
        <begin position="1"/>
        <end position="27"/>
    </location>
</feature>
<proteinExistence type="predicted"/>
<name>A0AA38MUE0_9AGAR</name>
<dbReference type="Proteomes" id="UP001176059">
    <property type="component" value="Unassembled WGS sequence"/>
</dbReference>